<protein>
    <recommendedName>
        <fullName evidence="9">Actin</fullName>
    </recommendedName>
</protein>
<dbReference type="InterPro" id="IPR018181">
    <property type="entry name" value="Heat_shock_70_CS"/>
</dbReference>
<reference evidence="7 8" key="1">
    <citation type="submission" date="2014-11" db="EMBL/GenBank/DDBJ databases">
        <authorList>
            <person name="Zhu J."/>
            <person name="Qi W."/>
            <person name="Song R."/>
        </authorList>
    </citation>
    <scope>NUCLEOTIDE SEQUENCE [LARGE SCALE GENOMIC DNA]</scope>
</reference>
<keyword evidence="3" id="KW-0378">Hydrolase</keyword>
<dbReference type="Proteomes" id="UP000041254">
    <property type="component" value="Unassembled WGS sequence"/>
</dbReference>
<dbReference type="AlphaFoldDB" id="A0A0G4F750"/>
<dbReference type="GO" id="GO:0005524">
    <property type="term" value="F:ATP binding"/>
    <property type="evidence" value="ECO:0007669"/>
    <property type="project" value="UniProtKB-KW"/>
</dbReference>
<dbReference type="EMBL" id="CDMY01000383">
    <property type="protein sequence ID" value="CEM08068.1"/>
    <property type="molecule type" value="Genomic_DNA"/>
</dbReference>
<evidence type="ECO:0000256" key="5">
    <source>
        <dbReference type="ARBA" id="ARBA00049360"/>
    </source>
</evidence>
<evidence type="ECO:0000256" key="3">
    <source>
        <dbReference type="ARBA" id="ARBA00022801"/>
    </source>
</evidence>
<dbReference type="Gene3D" id="3.90.640.10">
    <property type="entry name" value="Actin, Chain A, domain 4"/>
    <property type="match status" value="1"/>
</dbReference>
<dbReference type="SMART" id="SM00268">
    <property type="entry name" value="ACTIN"/>
    <property type="match status" value="1"/>
</dbReference>
<evidence type="ECO:0008006" key="9">
    <source>
        <dbReference type="Google" id="ProtNLM"/>
    </source>
</evidence>
<evidence type="ECO:0000313" key="8">
    <source>
        <dbReference type="Proteomes" id="UP000041254"/>
    </source>
</evidence>
<dbReference type="STRING" id="1169540.A0A0G4F750"/>
<accession>A0A0G4F750</accession>
<dbReference type="FunFam" id="3.30.420.40:FF:000058">
    <property type="entry name" value="Putative actin-related protein 5"/>
    <property type="match status" value="1"/>
</dbReference>
<dbReference type="Gene3D" id="3.30.420.40">
    <property type="match status" value="2"/>
</dbReference>
<dbReference type="SUPFAM" id="SSF53067">
    <property type="entry name" value="Actin-like ATPase domain"/>
    <property type="match status" value="2"/>
</dbReference>
<comment type="similarity">
    <text evidence="1 6">Belongs to the actin family.</text>
</comment>
<keyword evidence="2" id="KW-0547">Nucleotide-binding</keyword>
<keyword evidence="4" id="KW-0067">ATP-binding</keyword>
<evidence type="ECO:0000256" key="1">
    <source>
        <dbReference type="ARBA" id="ARBA00006752"/>
    </source>
</evidence>
<evidence type="ECO:0000256" key="4">
    <source>
        <dbReference type="ARBA" id="ARBA00022840"/>
    </source>
</evidence>
<dbReference type="OMA" id="QSISMCD"/>
<name>A0A0G4F750_VITBC</name>
<evidence type="ECO:0000256" key="2">
    <source>
        <dbReference type="ARBA" id="ARBA00022741"/>
    </source>
</evidence>
<keyword evidence="8" id="KW-1185">Reference proteome</keyword>
<dbReference type="PANTHER" id="PTHR11937">
    <property type="entry name" value="ACTIN"/>
    <property type="match status" value="1"/>
</dbReference>
<dbReference type="VEuPathDB" id="CryptoDB:Vbra_14584"/>
<evidence type="ECO:0000256" key="6">
    <source>
        <dbReference type="RuleBase" id="RU000487"/>
    </source>
</evidence>
<sequence>MVECAVDELDVIVIDAGGGSLKVGFSGEDLPRTVLSTAMSVVTEIPEDDEGNVDTTAQPKTLTYFGDEALQNASKGTLKLPLKRGLLHDKDSLEDVLEHALRSLLKVDYEELPILLIDSPLTPQHQRDFLAEMLFEKFKVRSLAMMNSAVLSLFSTGRTRGMVVEMGHGVTHAVPVFEGFAIPHATFRMDYGGQDITDAVQKIFKELPSLTAYQQHAHPWVMRSLKESLCHVAPHSLKEQLASEDPASDEERSFELPDGTIVQVDQQLRYGAPEILFAGGDRSLPKITQMGLNACDLDFRLDLVRNLVLAGGTSMIPGLSERIRNEMQMLVPPDLHRQMEVILDSQRKYSAWIGGSMFASLSTFEHFLITKQDYEEGKSSLSGVVARKAW</sequence>
<dbReference type="InParanoid" id="A0A0G4F750"/>
<dbReference type="InterPro" id="IPR004000">
    <property type="entry name" value="Actin"/>
</dbReference>
<dbReference type="PROSITE" id="PS01036">
    <property type="entry name" value="HSP70_3"/>
    <property type="match status" value="1"/>
</dbReference>
<dbReference type="OrthoDB" id="436844at2759"/>
<dbReference type="Pfam" id="PF00022">
    <property type="entry name" value="Actin"/>
    <property type="match status" value="1"/>
</dbReference>
<dbReference type="InterPro" id="IPR043129">
    <property type="entry name" value="ATPase_NBD"/>
</dbReference>
<dbReference type="PhylomeDB" id="A0A0G4F750"/>
<dbReference type="GO" id="GO:0016787">
    <property type="term" value="F:hydrolase activity"/>
    <property type="evidence" value="ECO:0007669"/>
    <property type="project" value="UniProtKB-KW"/>
</dbReference>
<organism evidence="7 8">
    <name type="scientific">Vitrella brassicaformis (strain CCMP3155)</name>
    <dbReference type="NCBI Taxonomy" id="1169540"/>
    <lineage>
        <taxon>Eukaryota</taxon>
        <taxon>Sar</taxon>
        <taxon>Alveolata</taxon>
        <taxon>Colpodellida</taxon>
        <taxon>Vitrellaceae</taxon>
        <taxon>Vitrella</taxon>
    </lineage>
</organism>
<comment type="catalytic activity">
    <reaction evidence="5">
        <text>ATP + H2O = ADP + phosphate + H(+)</text>
        <dbReference type="Rhea" id="RHEA:13065"/>
        <dbReference type="ChEBI" id="CHEBI:15377"/>
        <dbReference type="ChEBI" id="CHEBI:15378"/>
        <dbReference type="ChEBI" id="CHEBI:30616"/>
        <dbReference type="ChEBI" id="CHEBI:43474"/>
        <dbReference type="ChEBI" id="CHEBI:456216"/>
    </reaction>
</comment>
<evidence type="ECO:0000313" key="7">
    <source>
        <dbReference type="EMBL" id="CEM08068.1"/>
    </source>
</evidence>
<proteinExistence type="inferred from homology"/>
<dbReference type="PRINTS" id="PR00190">
    <property type="entry name" value="ACTIN"/>
</dbReference>
<gene>
    <name evidence="7" type="ORF">Vbra_14584</name>
</gene>